<dbReference type="AlphaFoldDB" id="A0A3B4DP84"/>
<keyword evidence="3" id="KW-1185">Reference proteome</keyword>
<reference evidence="2" key="3">
    <citation type="submission" date="2025-09" db="UniProtKB">
        <authorList>
            <consortium name="Ensembl"/>
        </authorList>
    </citation>
    <scope>IDENTIFICATION</scope>
</reference>
<dbReference type="GeneTree" id="ENSGT00940000177179"/>
<dbReference type="Ensembl" id="ENSPNAT00000008017.2">
    <property type="protein sequence ID" value="ENSPNAP00000025283.2"/>
    <property type="gene ID" value="ENSPNAG00000010271.2"/>
</dbReference>
<proteinExistence type="predicted"/>
<dbReference type="InterPro" id="IPR036116">
    <property type="entry name" value="FN3_sf"/>
</dbReference>
<evidence type="ECO:0000313" key="3">
    <source>
        <dbReference type="Proteomes" id="UP001501920"/>
    </source>
</evidence>
<reference evidence="2 3" key="1">
    <citation type="submission" date="2020-10" db="EMBL/GenBank/DDBJ databases">
        <title>Pygocentrus nattereri (red-bellied piranha) genome, fPygNat1, primary haplotype.</title>
        <authorList>
            <person name="Myers G."/>
            <person name="Meyer A."/>
            <person name="Karagic N."/>
            <person name="Pippel M."/>
            <person name="Winkler S."/>
            <person name="Tracey A."/>
            <person name="Wood J."/>
            <person name="Formenti G."/>
            <person name="Howe K."/>
            <person name="Fedrigo O."/>
            <person name="Jarvis E.D."/>
        </authorList>
    </citation>
    <scope>NUCLEOTIDE SEQUENCE [LARGE SCALE GENOMIC DNA]</scope>
</reference>
<organism evidence="2 3">
    <name type="scientific">Pygocentrus nattereri</name>
    <name type="common">Red-bellied piranha</name>
    <dbReference type="NCBI Taxonomy" id="42514"/>
    <lineage>
        <taxon>Eukaryota</taxon>
        <taxon>Metazoa</taxon>
        <taxon>Chordata</taxon>
        <taxon>Craniata</taxon>
        <taxon>Vertebrata</taxon>
        <taxon>Euteleostomi</taxon>
        <taxon>Actinopterygii</taxon>
        <taxon>Neopterygii</taxon>
        <taxon>Teleostei</taxon>
        <taxon>Ostariophysi</taxon>
        <taxon>Characiformes</taxon>
        <taxon>Characoidei</taxon>
        <taxon>Pygocentrus</taxon>
    </lineage>
</organism>
<name>A0A3B4DP84_PYGNA</name>
<reference evidence="2" key="2">
    <citation type="submission" date="2025-08" db="UniProtKB">
        <authorList>
            <consortium name="Ensembl"/>
        </authorList>
    </citation>
    <scope>IDENTIFICATION</scope>
</reference>
<protein>
    <recommendedName>
        <fullName evidence="1">Fibronectin type-III domain-containing protein</fullName>
    </recommendedName>
</protein>
<dbReference type="InterPro" id="IPR013783">
    <property type="entry name" value="Ig-like_fold"/>
</dbReference>
<sequence length="90" mass="10125">MAGVNYYIKVSAVAADNSSEGNLIRISSYTMGASSYYRVQYDSLNKTLNQTTQNPMINISDLTPGVQYMFRVFAVESDCDRNHNNLIIFL</sequence>
<dbReference type="SUPFAM" id="SSF49265">
    <property type="entry name" value="Fibronectin type III"/>
    <property type="match status" value="1"/>
</dbReference>
<dbReference type="Proteomes" id="UP001501920">
    <property type="component" value="Chromosome 11"/>
</dbReference>
<dbReference type="InterPro" id="IPR003961">
    <property type="entry name" value="FN3_dom"/>
</dbReference>
<evidence type="ECO:0000313" key="2">
    <source>
        <dbReference type="Ensembl" id="ENSPNAP00000025283.2"/>
    </source>
</evidence>
<feature type="domain" description="Fibronectin type-III" evidence="1">
    <location>
        <begin position="32"/>
        <end position="78"/>
    </location>
</feature>
<dbReference type="Pfam" id="PF00041">
    <property type="entry name" value="fn3"/>
    <property type="match status" value="1"/>
</dbReference>
<dbReference type="Gene3D" id="2.60.40.10">
    <property type="entry name" value="Immunoglobulins"/>
    <property type="match status" value="1"/>
</dbReference>
<accession>A0A3B4DP84</accession>
<dbReference type="CDD" id="cd00063">
    <property type="entry name" value="FN3"/>
    <property type="match status" value="1"/>
</dbReference>
<evidence type="ECO:0000259" key="1">
    <source>
        <dbReference type="Pfam" id="PF00041"/>
    </source>
</evidence>